<evidence type="ECO:0000313" key="7">
    <source>
        <dbReference type="Proteomes" id="UP000007599"/>
    </source>
</evidence>
<dbReference type="KEGG" id="fin:KQS_11015"/>
<dbReference type="CDD" id="cd07185">
    <property type="entry name" value="OmpA_C-like"/>
    <property type="match status" value="1"/>
</dbReference>
<dbReference type="SUPFAM" id="SSF82171">
    <property type="entry name" value="DPP6 N-terminal domain-like"/>
    <property type="match status" value="1"/>
</dbReference>
<protein>
    <submittedName>
        <fullName evidence="6">Probable outer membrane protein, OmpA family</fullName>
    </submittedName>
</protein>
<dbReference type="InterPro" id="IPR050330">
    <property type="entry name" value="Bact_OuterMem_StrucFunc"/>
</dbReference>
<dbReference type="RefSeq" id="WP_014389243.1">
    <property type="nucleotide sequence ID" value="NC_017025.1"/>
</dbReference>
<dbReference type="Proteomes" id="UP000007599">
    <property type="component" value="Chromosome I"/>
</dbReference>
<dbReference type="PATRIC" id="fig|1094466.5.peg.2160"/>
<reference evidence="6 7" key="1">
    <citation type="journal article" date="2012" name="J. Bacteriol.">
        <title>Complete Genome Sequence of Flavobacterium indicum GPSTA100-9T, Isolated from Warm Spring Water.</title>
        <authorList>
            <person name="Barbier P."/>
            <person name="Houel A."/>
            <person name="Loux V."/>
            <person name="Poulain J."/>
            <person name="Bernardet J.F."/>
            <person name="Touchon M."/>
            <person name="Duchaud E."/>
        </authorList>
    </citation>
    <scope>NUCLEOTIDE SEQUENCE [LARGE SCALE GENOMIC DNA]</scope>
    <source>
        <strain evidence="7">DSM 17447 / CIP 109464 / GPTSA100-9</strain>
    </source>
</reference>
<name>H8XPQ9_FLAIG</name>
<feature type="domain" description="OmpA-like" evidence="5">
    <location>
        <begin position="575"/>
        <end position="690"/>
    </location>
</feature>
<dbReference type="SUPFAM" id="SSF103088">
    <property type="entry name" value="OmpA-like"/>
    <property type="match status" value="1"/>
</dbReference>
<keyword evidence="7" id="KW-1185">Reference proteome</keyword>
<dbReference type="Gene3D" id="3.30.1330.60">
    <property type="entry name" value="OmpA-like domain"/>
    <property type="match status" value="1"/>
</dbReference>
<dbReference type="PROSITE" id="PS51123">
    <property type="entry name" value="OMPA_2"/>
    <property type="match status" value="1"/>
</dbReference>
<dbReference type="OrthoDB" id="9809364at2"/>
<evidence type="ECO:0000256" key="4">
    <source>
        <dbReference type="PROSITE-ProRule" id="PRU00473"/>
    </source>
</evidence>
<comment type="subcellular location">
    <subcellularLocation>
        <location evidence="1">Cell outer membrane</location>
    </subcellularLocation>
</comment>
<dbReference type="STRING" id="1094466.KQS_11015"/>
<accession>H8XPQ9</accession>
<evidence type="ECO:0000256" key="2">
    <source>
        <dbReference type="ARBA" id="ARBA00023136"/>
    </source>
</evidence>
<dbReference type="GO" id="GO:0009279">
    <property type="term" value="C:cell outer membrane"/>
    <property type="evidence" value="ECO:0007669"/>
    <property type="project" value="UniProtKB-SubCell"/>
</dbReference>
<dbReference type="PRINTS" id="PR01021">
    <property type="entry name" value="OMPADOMAIN"/>
</dbReference>
<proteinExistence type="predicted"/>
<dbReference type="Gene3D" id="2.60.120.560">
    <property type="entry name" value="Exo-inulinase, domain 1"/>
    <property type="match status" value="1"/>
</dbReference>
<keyword evidence="3" id="KW-0998">Cell outer membrane</keyword>
<dbReference type="InterPro" id="IPR036737">
    <property type="entry name" value="OmpA-like_sf"/>
</dbReference>
<dbReference type="PANTHER" id="PTHR30329">
    <property type="entry name" value="STATOR ELEMENT OF FLAGELLAR MOTOR COMPLEX"/>
    <property type="match status" value="1"/>
</dbReference>
<evidence type="ECO:0000256" key="3">
    <source>
        <dbReference type="ARBA" id="ARBA00023237"/>
    </source>
</evidence>
<dbReference type="InterPro" id="IPR011659">
    <property type="entry name" value="WD40"/>
</dbReference>
<sequence>MKKLLFLVFTFTSINLFGQKVLFHDTFDSDKNQWALNSNNLVTNVEKGVLVMKNNDSQNAKWELLTVITNPDEVDYDVEASIRVTQSLAENAAYGLVWSCYNDYSDYRVVNMTPNKQVQVYQYSGKEFYYTKKWEEASYINGKNKYNKIFVKKRANILEIFINDKLVVKTGDYAYGGSKSGFILDAGMTIEIDELKVVEYPKHIDVIEGYDPNLVIEKIESISSKEYDEVNPVVAADGNTIYVAKKASPDNLGGVNDDDIWYATKDAKGNWSALKNIGKPLNNSSYNFVISVSPDHNTMVLANTYNADGSSKGSGLSVSNRTSNGWEVPKEIVIKDYQNKNQFVGYFQSSDNKVLLMTVERDSGFGFKDVFVSFIQEDGTWSAPLNLGSTINTFEEETNPFLAADGKTLYFSSRGHGGYGGYDLFVSKRLDDSWTNWSKPKNLGDIINSPSSDLAYYVSAKGDKAYISRGGDIYVLDNKVKQDPVVLIKGKVYDNKTKQILSAKIEYNNLKTNKNAGTAISNPKDGSYSIVLPYGQKYSFMGNKEGYYAVTENIDLTNLKEYQEMEVDLYLSPIEKGEVIRLNNIFFDSGKYDLLPDSYAELDKLYNILMNNSKMKIEISGHTDAVGSDVDNMNLSNNRANAVMQYLLKKGVNGNRLTAKGYGETKFIAPNDTEKGKQKNRRVEFVIVEL</sequence>
<evidence type="ECO:0000313" key="6">
    <source>
        <dbReference type="EMBL" id="CCG54125.1"/>
    </source>
</evidence>
<keyword evidence="2 4" id="KW-0472">Membrane</keyword>
<dbReference type="Gene3D" id="2.60.40.1120">
    <property type="entry name" value="Carboxypeptidase-like, regulatory domain"/>
    <property type="match status" value="1"/>
</dbReference>
<organism evidence="6 7">
    <name type="scientific">Flavobacterium indicum (strain DSM 17447 / CIP 109464 / GPTSA100-9)</name>
    <dbReference type="NCBI Taxonomy" id="1094466"/>
    <lineage>
        <taxon>Bacteria</taxon>
        <taxon>Pseudomonadati</taxon>
        <taxon>Bacteroidota</taxon>
        <taxon>Flavobacteriia</taxon>
        <taxon>Flavobacteriales</taxon>
        <taxon>Flavobacteriaceae</taxon>
        <taxon>Flavobacterium</taxon>
    </lineage>
</organism>
<gene>
    <name evidence="6" type="ordered locus">KQS_11015</name>
</gene>
<dbReference type="PANTHER" id="PTHR30329:SF21">
    <property type="entry name" value="LIPOPROTEIN YIAD-RELATED"/>
    <property type="match status" value="1"/>
</dbReference>
<reference evidence="7" key="2">
    <citation type="submission" date="2012-03" db="EMBL/GenBank/DDBJ databases">
        <title>Complete genome sequence of Flavobacterium indicum GPTSA100-9T, isolated from warm spring water.</title>
        <authorList>
            <person name="Barbier P."/>
            <person name="Houel A."/>
            <person name="Loux V."/>
            <person name="Poulain J."/>
            <person name="Bernardet J.-F."/>
            <person name="Touchon M."/>
            <person name="Duchaud E."/>
        </authorList>
    </citation>
    <scope>NUCLEOTIDE SEQUENCE [LARGE SCALE GENOMIC DNA]</scope>
    <source>
        <strain evidence="7">DSM 17447 / CIP 109464 / GPTSA100-9</strain>
    </source>
</reference>
<dbReference type="InterPro" id="IPR006664">
    <property type="entry name" value="OMP_bac"/>
</dbReference>
<dbReference type="Pfam" id="PF00691">
    <property type="entry name" value="OmpA"/>
    <property type="match status" value="1"/>
</dbReference>
<evidence type="ECO:0000256" key="1">
    <source>
        <dbReference type="ARBA" id="ARBA00004442"/>
    </source>
</evidence>
<evidence type="ECO:0000259" key="5">
    <source>
        <dbReference type="PROSITE" id="PS51123"/>
    </source>
</evidence>
<dbReference type="AlphaFoldDB" id="H8XPQ9"/>
<dbReference type="eggNOG" id="COG2885">
    <property type="taxonomic scope" value="Bacteria"/>
</dbReference>
<dbReference type="EMBL" id="HE774682">
    <property type="protein sequence ID" value="CCG54125.1"/>
    <property type="molecule type" value="Genomic_DNA"/>
</dbReference>
<dbReference type="HOGENOM" id="CLU_014978_2_0_10"/>
<dbReference type="InterPro" id="IPR006665">
    <property type="entry name" value="OmpA-like"/>
</dbReference>
<dbReference type="Pfam" id="PF07676">
    <property type="entry name" value="PD40"/>
    <property type="match status" value="1"/>
</dbReference>